<evidence type="ECO:0000313" key="2">
    <source>
        <dbReference type="EMBL" id="GEB54307.1"/>
    </source>
</evidence>
<protein>
    <recommendedName>
        <fullName evidence="4">WXG100 family type VII secretion target</fullName>
    </recommendedName>
</protein>
<dbReference type="EMBL" id="BJMM01000106">
    <property type="protein sequence ID" value="GEB54307.1"/>
    <property type="molecule type" value="Genomic_DNA"/>
</dbReference>
<organism evidence="2 3">
    <name type="scientific">Streptomyces cacaoi</name>
    <dbReference type="NCBI Taxonomy" id="1898"/>
    <lineage>
        <taxon>Bacteria</taxon>
        <taxon>Bacillati</taxon>
        <taxon>Actinomycetota</taxon>
        <taxon>Actinomycetes</taxon>
        <taxon>Kitasatosporales</taxon>
        <taxon>Streptomycetaceae</taxon>
        <taxon>Streptomyces</taxon>
    </lineage>
</organism>
<dbReference type="AlphaFoldDB" id="A0A4Y3RC83"/>
<gene>
    <name evidence="2" type="ORF">SCA03_68580</name>
</gene>
<accession>A0A4Y3RC83</accession>
<feature type="compositionally biased region" description="Acidic residues" evidence="1">
    <location>
        <begin position="123"/>
        <end position="137"/>
    </location>
</feature>
<comment type="caution">
    <text evidence="2">The sequence shown here is derived from an EMBL/GenBank/DDBJ whole genome shotgun (WGS) entry which is preliminary data.</text>
</comment>
<sequence>MPESVDYDTSVINVSPSGMKASAETLHTYSESVATGLKNIKTQLDSLQIAWQGDSAKAAEEVSNEWIRVISGLFGTEDEPDKGVLNALANGVSSAASNFANAESGVTKAFNEFRNQLSAGGDGGDEDPKDTPPEEVTDTNKTAVTMTFPDN</sequence>
<dbReference type="InterPro" id="IPR036689">
    <property type="entry name" value="ESAT-6-like_sf"/>
</dbReference>
<name>A0A4Y3RC83_STRCI</name>
<dbReference type="Pfam" id="PF06013">
    <property type="entry name" value="WXG100"/>
    <property type="match status" value="1"/>
</dbReference>
<evidence type="ECO:0000256" key="1">
    <source>
        <dbReference type="SAM" id="MobiDB-lite"/>
    </source>
</evidence>
<dbReference type="InterPro" id="IPR010310">
    <property type="entry name" value="T7SS_ESAT-6-like"/>
</dbReference>
<feature type="compositionally biased region" description="Polar residues" evidence="1">
    <location>
        <begin position="139"/>
        <end position="151"/>
    </location>
</feature>
<evidence type="ECO:0008006" key="4">
    <source>
        <dbReference type="Google" id="ProtNLM"/>
    </source>
</evidence>
<proteinExistence type="predicted"/>
<evidence type="ECO:0000313" key="3">
    <source>
        <dbReference type="Proteomes" id="UP000319210"/>
    </source>
</evidence>
<keyword evidence="3" id="KW-1185">Reference proteome</keyword>
<feature type="region of interest" description="Disordered" evidence="1">
    <location>
        <begin position="115"/>
        <end position="151"/>
    </location>
</feature>
<dbReference type="SUPFAM" id="SSF140453">
    <property type="entry name" value="EsxAB dimer-like"/>
    <property type="match status" value="1"/>
</dbReference>
<dbReference type="Gene3D" id="1.10.287.1060">
    <property type="entry name" value="ESAT-6-like"/>
    <property type="match status" value="1"/>
</dbReference>
<dbReference type="RefSeq" id="WP_158102302.1">
    <property type="nucleotide sequence ID" value="NZ_BJMM01000106.1"/>
</dbReference>
<reference evidence="2 3" key="1">
    <citation type="submission" date="2019-06" db="EMBL/GenBank/DDBJ databases">
        <title>Whole genome shotgun sequence of Streptomyces cacaoi subsp. cacaoi NBRC 12748.</title>
        <authorList>
            <person name="Hosoyama A."/>
            <person name="Uohara A."/>
            <person name="Ohji S."/>
            <person name="Ichikawa N."/>
        </authorList>
    </citation>
    <scope>NUCLEOTIDE SEQUENCE [LARGE SCALE GENOMIC DNA]</scope>
    <source>
        <strain evidence="2 3">NBRC 12748</strain>
    </source>
</reference>
<dbReference type="Proteomes" id="UP000319210">
    <property type="component" value="Unassembled WGS sequence"/>
</dbReference>